<sequence length="375" mass="39261">MEDWLVALADCRRRGSASVLVTVAAVRGSAPRDAGAHMVVYGASIGGTIGGGRLEQEAVAFARALLASGGQPSLLRHALGPSLGQCCGGVVWLRFERVAGDEAWVAELLRFAAAGRAAIMVCGMNDDPLPGRVVVTEEEAEGEPQAADVGALGLAGLLTPAAALARPLLASGLASAVIAEVPFGEGRSARLLFDPLPPPVFRLLLYGAGHVGRALVQVLSGAPCRIDWIDEREESFPSRVPERVRRVAVDTPEAEVDRAPPDACHLVMTHSHALDLRIAERILRRGEFAWFGLIGSASKRESFHRRLLARGVPAASIGRMVCPVGIDGIRDKHPAAIAISIAAQLFQVREQAAAGRAAPGGLPIMASVPATPTDV</sequence>
<dbReference type="Gene3D" id="3.40.50.720">
    <property type="entry name" value="NAD(P)-binding Rossmann-like Domain"/>
    <property type="match status" value="1"/>
</dbReference>
<evidence type="ECO:0000313" key="3">
    <source>
        <dbReference type="EMBL" id="NLF54285.1"/>
    </source>
</evidence>
<dbReference type="PANTHER" id="PTHR30388">
    <property type="entry name" value="ALDEHYDE OXIDOREDUCTASE MOLYBDENUM COFACTOR ASSEMBLY PROTEIN"/>
    <property type="match status" value="1"/>
</dbReference>
<evidence type="ECO:0000259" key="2">
    <source>
        <dbReference type="Pfam" id="PF13478"/>
    </source>
</evidence>
<accession>A0A7X7LVV1</accession>
<dbReference type="NCBIfam" id="TIGR02964">
    <property type="entry name" value="xanthine_xdhC"/>
    <property type="match status" value="1"/>
</dbReference>
<dbReference type="InterPro" id="IPR003777">
    <property type="entry name" value="XdhC_CoxI"/>
</dbReference>
<evidence type="ECO:0000259" key="1">
    <source>
        <dbReference type="Pfam" id="PF02625"/>
    </source>
</evidence>
<dbReference type="Proteomes" id="UP000536534">
    <property type="component" value="Unassembled WGS sequence"/>
</dbReference>
<name>A0A7X7LVV1_9RHOO</name>
<feature type="domain" description="XdhC Rossmann" evidence="2">
    <location>
        <begin position="203"/>
        <end position="345"/>
    </location>
</feature>
<protein>
    <submittedName>
        <fullName evidence="3">Xanthine dehydrogenase accessory protein XdhC</fullName>
    </submittedName>
</protein>
<feature type="domain" description="XdhC- CoxI" evidence="1">
    <location>
        <begin position="11"/>
        <end position="75"/>
    </location>
</feature>
<dbReference type="PANTHER" id="PTHR30388:SF6">
    <property type="entry name" value="XANTHINE DEHYDROGENASE SUBUNIT A-RELATED"/>
    <property type="match status" value="1"/>
</dbReference>
<evidence type="ECO:0000313" key="4">
    <source>
        <dbReference type="Proteomes" id="UP000536534"/>
    </source>
</evidence>
<dbReference type="Pfam" id="PF02625">
    <property type="entry name" value="XdhC_CoxI"/>
    <property type="match status" value="1"/>
</dbReference>
<dbReference type="AlphaFoldDB" id="A0A7X7LVV1"/>
<reference evidence="3 4" key="1">
    <citation type="journal article" date="2020" name="Biotechnol. Biofuels">
        <title>New insights from the biogas microbiome by comprehensive genome-resolved metagenomics of nearly 1600 species originating from multiple anaerobic digesters.</title>
        <authorList>
            <person name="Campanaro S."/>
            <person name="Treu L."/>
            <person name="Rodriguez-R L.M."/>
            <person name="Kovalovszki A."/>
            <person name="Ziels R.M."/>
            <person name="Maus I."/>
            <person name="Zhu X."/>
            <person name="Kougias P.G."/>
            <person name="Basile A."/>
            <person name="Luo G."/>
            <person name="Schluter A."/>
            <person name="Konstantinidis K.T."/>
            <person name="Angelidaki I."/>
        </authorList>
    </citation>
    <scope>NUCLEOTIDE SEQUENCE [LARGE SCALE GENOMIC DNA]</scope>
    <source>
        <strain evidence="3">AS06rmzACSIP_256</strain>
    </source>
</reference>
<dbReference type="InterPro" id="IPR027051">
    <property type="entry name" value="XdhC_Rossmann_dom"/>
</dbReference>
<gene>
    <name evidence="3" type="primary">xdhC</name>
    <name evidence="3" type="ORF">GX576_07795</name>
</gene>
<comment type="caution">
    <text evidence="3">The sequence shown here is derived from an EMBL/GenBank/DDBJ whole genome shotgun (WGS) entry which is preliminary data.</text>
</comment>
<dbReference type="InterPro" id="IPR052698">
    <property type="entry name" value="MoCofactor_Util/Proc"/>
</dbReference>
<dbReference type="InterPro" id="IPR014308">
    <property type="entry name" value="Xanthine_DH_XdhC"/>
</dbReference>
<dbReference type="EMBL" id="JAAYYV010000206">
    <property type="protein sequence ID" value="NLF54285.1"/>
    <property type="molecule type" value="Genomic_DNA"/>
</dbReference>
<proteinExistence type="predicted"/>
<organism evidence="3 4">
    <name type="scientific">Thauera phenolivorans</name>
    <dbReference type="NCBI Taxonomy" id="1792543"/>
    <lineage>
        <taxon>Bacteria</taxon>
        <taxon>Pseudomonadati</taxon>
        <taxon>Pseudomonadota</taxon>
        <taxon>Betaproteobacteria</taxon>
        <taxon>Rhodocyclales</taxon>
        <taxon>Zoogloeaceae</taxon>
        <taxon>Thauera</taxon>
    </lineage>
</organism>
<dbReference type="Pfam" id="PF13478">
    <property type="entry name" value="XdhC_C"/>
    <property type="match status" value="1"/>
</dbReference>